<sequence>MCILRPQLRWWMLQRGEGTMIPKSPPVQITLYTVQITEERKKEKKRDGDAKATSSSKANQYYMSVDNSFGCSASDECLVSAARDDDFVEPKMLQDRNPCLAKYSTFGRLNSPLHFTAAKGHNGVRLHGFFFLILCFHLIFMGVP</sequence>
<proteinExistence type="predicted"/>
<evidence type="ECO:0000313" key="3">
    <source>
        <dbReference type="Proteomes" id="UP000326396"/>
    </source>
</evidence>
<keyword evidence="3" id="KW-1185">Reference proteome</keyword>
<keyword evidence="1" id="KW-0812">Transmembrane</keyword>
<comment type="caution">
    <text evidence="2">The sequence shown here is derived from an EMBL/GenBank/DDBJ whole genome shotgun (WGS) entry which is preliminary data.</text>
</comment>
<name>A0A5N6M592_9ASTR</name>
<accession>A0A5N6M592</accession>
<evidence type="ECO:0000313" key="2">
    <source>
        <dbReference type="EMBL" id="KAD3069064.1"/>
    </source>
</evidence>
<dbReference type="AlphaFoldDB" id="A0A5N6M592"/>
<keyword evidence="1" id="KW-0472">Membrane</keyword>
<dbReference type="Proteomes" id="UP000326396">
    <property type="component" value="Linkage Group LG7"/>
</dbReference>
<evidence type="ECO:0000256" key="1">
    <source>
        <dbReference type="SAM" id="Phobius"/>
    </source>
</evidence>
<dbReference type="EMBL" id="SZYD01000017">
    <property type="protein sequence ID" value="KAD3069064.1"/>
    <property type="molecule type" value="Genomic_DNA"/>
</dbReference>
<feature type="transmembrane region" description="Helical" evidence="1">
    <location>
        <begin position="124"/>
        <end position="143"/>
    </location>
</feature>
<keyword evidence="1" id="KW-1133">Transmembrane helix</keyword>
<organism evidence="2 3">
    <name type="scientific">Mikania micrantha</name>
    <name type="common">bitter vine</name>
    <dbReference type="NCBI Taxonomy" id="192012"/>
    <lineage>
        <taxon>Eukaryota</taxon>
        <taxon>Viridiplantae</taxon>
        <taxon>Streptophyta</taxon>
        <taxon>Embryophyta</taxon>
        <taxon>Tracheophyta</taxon>
        <taxon>Spermatophyta</taxon>
        <taxon>Magnoliopsida</taxon>
        <taxon>eudicotyledons</taxon>
        <taxon>Gunneridae</taxon>
        <taxon>Pentapetalae</taxon>
        <taxon>asterids</taxon>
        <taxon>campanulids</taxon>
        <taxon>Asterales</taxon>
        <taxon>Asteraceae</taxon>
        <taxon>Asteroideae</taxon>
        <taxon>Heliantheae alliance</taxon>
        <taxon>Eupatorieae</taxon>
        <taxon>Mikania</taxon>
    </lineage>
</organism>
<protein>
    <submittedName>
        <fullName evidence="2">Uncharacterized protein</fullName>
    </submittedName>
</protein>
<gene>
    <name evidence="2" type="ORF">E3N88_36944</name>
</gene>
<dbReference type="OrthoDB" id="1592419at2759"/>
<reference evidence="2 3" key="1">
    <citation type="submission" date="2019-05" db="EMBL/GenBank/DDBJ databases">
        <title>Mikania micrantha, genome provides insights into the molecular mechanism of rapid growth.</title>
        <authorList>
            <person name="Liu B."/>
        </authorList>
    </citation>
    <scope>NUCLEOTIDE SEQUENCE [LARGE SCALE GENOMIC DNA]</scope>
    <source>
        <strain evidence="2">NLD-2019</strain>
        <tissue evidence="2">Leaf</tissue>
    </source>
</reference>